<protein>
    <submittedName>
        <fullName evidence="2">Uncharacterized protein</fullName>
    </submittedName>
</protein>
<name>A0A644Z875_9ZZZZ</name>
<proteinExistence type="predicted"/>
<feature type="compositionally biased region" description="Acidic residues" evidence="1">
    <location>
        <begin position="37"/>
        <end position="47"/>
    </location>
</feature>
<accession>A0A644Z875</accession>
<evidence type="ECO:0000313" key="2">
    <source>
        <dbReference type="EMBL" id="MPM36819.1"/>
    </source>
</evidence>
<dbReference type="EMBL" id="VSSQ01007733">
    <property type="protein sequence ID" value="MPM36819.1"/>
    <property type="molecule type" value="Genomic_DNA"/>
</dbReference>
<gene>
    <name evidence="2" type="ORF">SDC9_83422</name>
</gene>
<evidence type="ECO:0000256" key="1">
    <source>
        <dbReference type="SAM" id="MobiDB-lite"/>
    </source>
</evidence>
<sequence length="81" mass="8504">MPSSAKMPFTAFRISAWGVGEAATFRVTVSAGLEAAAEPDAEAEPAEPETAGAEVPQAAREAVRPKASARASNFFFMVFLQ</sequence>
<comment type="caution">
    <text evidence="2">The sequence shown here is derived from an EMBL/GenBank/DDBJ whole genome shotgun (WGS) entry which is preliminary data.</text>
</comment>
<organism evidence="2">
    <name type="scientific">bioreactor metagenome</name>
    <dbReference type="NCBI Taxonomy" id="1076179"/>
    <lineage>
        <taxon>unclassified sequences</taxon>
        <taxon>metagenomes</taxon>
        <taxon>ecological metagenomes</taxon>
    </lineage>
</organism>
<dbReference type="AlphaFoldDB" id="A0A644Z875"/>
<reference evidence="2" key="1">
    <citation type="submission" date="2019-08" db="EMBL/GenBank/DDBJ databases">
        <authorList>
            <person name="Kucharzyk K."/>
            <person name="Murdoch R.W."/>
            <person name="Higgins S."/>
            <person name="Loffler F."/>
        </authorList>
    </citation>
    <scope>NUCLEOTIDE SEQUENCE</scope>
</reference>
<feature type="region of interest" description="Disordered" evidence="1">
    <location>
        <begin position="36"/>
        <end position="59"/>
    </location>
</feature>